<dbReference type="EMBL" id="JABDJR010000215">
    <property type="protein sequence ID" value="NNF06230.1"/>
    <property type="molecule type" value="Genomic_DNA"/>
</dbReference>
<evidence type="ECO:0008006" key="4">
    <source>
        <dbReference type="Google" id="ProtNLM"/>
    </source>
</evidence>
<evidence type="ECO:0000313" key="2">
    <source>
        <dbReference type="EMBL" id="NNF06230.1"/>
    </source>
</evidence>
<comment type="caution">
    <text evidence="2">The sequence shown here is derived from an EMBL/GenBank/DDBJ whole genome shotgun (WGS) entry which is preliminary data.</text>
</comment>
<dbReference type="InterPro" id="IPR012334">
    <property type="entry name" value="Pectin_lyas_fold"/>
</dbReference>
<reference evidence="2 3" key="1">
    <citation type="submission" date="2020-03" db="EMBL/GenBank/DDBJ databases">
        <title>Metabolic flexibility allows generalist bacteria to become dominant in a frequently disturbed ecosystem.</title>
        <authorList>
            <person name="Chen Y.-J."/>
            <person name="Leung P.M."/>
            <person name="Bay S.K."/>
            <person name="Hugenholtz P."/>
            <person name="Kessler A.J."/>
            <person name="Shelley G."/>
            <person name="Waite D.W."/>
            <person name="Cook P.L."/>
            <person name="Greening C."/>
        </authorList>
    </citation>
    <scope>NUCLEOTIDE SEQUENCE [LARGE SCALE GENOMIC DNA]</scope>
    <source>
        <strain evidence="2">SS_bin_28</strain>
    </source>
</reference>
<dbReference type="AlphaFoldDB" id="A0A7Y2H1P5"/>
<accession>A0A7Y2H1P5</accession>
<protein>
    <recommendedName>
        <fullName evidence="4">Right handed beta helix domain-containing protein</fullName>
    </recommendedName>
</protein>
<proteinExistence type="predicted"/>
<organism evidence="2 3">
    <name type="scientific">Eiseniibacteriota bacterium</name>
    <dbReference type="NCBI Taxonomy" id="2212470"/>
    <lineage>
        <taxon>Bacteria</taxon>
        <taxon>Candidatus Eiseniibacteriota</taxon>
    </lineage>
</organism>
<evidence type="ECO:0000313" key="3">
    <source>
        <dbReference type="Proteomes" id="UP000547674"/>
    </source>
</evidence>
<gene>
    <name evidence="2" type="ORF">HKN21_05680</name>
</gene>
<feature type="signal peptide" evidence="1">
    <location>
        <begin position="1"/>
        <end position="28"/>
    </location>
</feature>
<evidence type="ECO:0000256" key="1">
    <source>
        <dbReference type="SAM" id="SignalP"/>
    </source>
</evidence>
<dbReference type="InterPro" id="IPR011050">
    <property type="entry name" value="Pectin_lyase_fold/virulence"/>
</dbReference>
<dbReference type="Proteomes" id="UP000547674">
    <property type="component" value="Unassembled WGS sequence"/>
</dbReference>
<dbReference type="SUPFAM" id="SSF51126">
    <property type="entry name" value="Pectin lyase-like"/>
    <property type="match status" value="1"/>
</dbReference>
<dbReference type="Gene3D" id="2.160.20.10">
    <property type="entry name" value="Single-stranded right-handed beta-helix, Pectin lyase-like"/>
    <property type="match status" value="1"/>
</dbReference>
<name>A0A7Y2H1P5_UNCEI</name>
<sequence length="282" mass="30456">MRFHYHVSLLLGLCLLGTLLNFPTQASAETFRGPRDEPNLESAFSVAGMGDTVLVGPGTYRGGLMMRAGIVLQAEHGPGTTRLVPGQDSTVVRVVGSAPNTAIVGFEISGGRVGVHCERATLIMENCVIRNQSEAGILADNQSSLWVVATVLEGNTIGIDSDAIEIEMMRVDLLKNDTGALMRSGRSVFRRCRFEENMVHVHAERRANVELGLSLRFGNELLQARDFVVVNEGDKPVQASFNYWGTADCDSILSRTQGPIVLGELGDEAFKTAVSSCEDLSD</sequence>
<keyword evidence="1" id="KW-0732">Signal</keyword>
<feature type="chain" id="PRO_5030664249" description="Right handed beta helix domain-containing protein" evidence="1">
    <location>
        <begin position="29"/>
        <end position="282"/>
    </location>
</feature>